<gene>
    <name evidence="9" type="ORF">C2S53_012654</name>
</gene>
<evidence type="ECO:0000256" key="2">
    <source>
        <dbReference type="ARBA" id="ARBA00004271"/>
    </source>
</evidence>
<keyword evidence="3" id="KW-0134">Cell wall</keyword>
<evidence type="ECO:0000256" key="7">
    <source>
        <dbReference type="SAM" id="SignalP"/>
    </source>
</evidence>
<dbReference type="Proteomes" id="UP001190926">
    <property type="component" value="Unassembled WGS sequence"/>
</dbReference>
<evidence type="ECO:0000256" key="3">
    <source>
        <dbReference type="ARBA" id="ARBA00022512"/>
    </source>
</evidence>
<dbReference type="GO" id="GO:0048046">
    <property type="term" value="C:apoplast"/>
    <property type="evidence" value="ECO:0007669"/>
    <property type="project" value="UniProtKB-SubCell"/>
</dbReference>
<evidence type="ECO:0000259" key="8">
    <source>
        <dbReference type="PROSITE" id="PS51277"/>
    </source>
</evidence>
<proteinExistence type="predicted"/>
<dbReference type="PANTHER" id="PTHR31458:SF16">
    <property type="entry name" value="BURP DOMAIN-CONTAINING PROTEIN"/>
    <property type="match status" value="1"/>
</dbReference>
<dbReference type="InterPro" id="IPR051897">
    <property type="entry name" value="PG-associated_BURP"/>
</dbReference>
<evidence type="ECO:0000256" key="1">
    <source>
        <dbReference type="ARBA" id="ARBA00004191"/>
    </source>
</evidence>
<feature type="chain" id="PRO_5042112294" description="BURP domain-containing protein" evidence="7">
    <location>
        <begin position="25"/>
        <end position="337"/>
    </location>
</feature>
<feature type="signal peptide" evidence="7">
    <location>
        <begin position="1"/>
        <end position="24"/>
    </location>
</feature>
<feature type="domain" description="BURP" evidence="8">
    <location>
        <begin position="127"/>
        <end position="332"/>
    </location>
</feature>
<comment type="subcellular location">
    <subcellularLocation>
        <location evidence="1">Secreted</location>
        <location evidence="1">Cell wall</location>
    </subcellularLocation>
    <subcellularLocation>
        <location evidence="2">Secreted</location>
        <location evidence="2">Extracellular space</location>
        <location evidence="2">Apoplast</location>
    </subcellularLocation>
</comment>
<dbReference type="InterPro" id="IPR004873">
    <property type="entry name" value="BURP_dom"/>
</dbReference>
<organism evidence="9 10">
    <name type="scientific">Perilla frutescens var. hirtella</name>
    <name type="common">Perilla citriodora</name>
    <name type="synonym">Perilla setoyensis</name>
    <dbReference type="NCBI Taxonomy" id="608512"/>
    <lineage>
        <taxon>Eukaryota</taxon>
        <taxon>Viridiplantae</taxon>
        <taxon>Streptophyta</taxon>
        <taxon>Embryophyta</taxon>
        <taxon>Tracheophyta</taxon>
        <taxon>Spermatophyta</taxon>
        <taxon>Magnoliopsida</taxon>
        <taxon>eudicotyledons</taxon>
        <taxon>Gunneridae</taxon>
        <taxon>Pentapetalae</taxon>
        <taxon>asterids</taxon>
        <taxon>lamiids</taxon>
        <taxon>Lamiales</taxon>
        <taxon>Lamiaceae</taxon>
        <taxon>Nepetoideae</taxon>
        <taxon>Elsholtzieae</taxon>
        <taxon>Perilla</taxon>
    </lineage>
</organism>
<name>A0AAD4JGM1_PERFH</name>
<dbReference type="AlphaFoldDB" id="A0AAD4JGM1"/>
<protein>
    <recommendedName>
        <fullName evidence="8">BURP domain-containing protein</fullName>
    </recommendedName>
</protein>
<comment type="caution">
    <text evidence="9">The sequence shown here is derived from an EMBL/GenBank/DDBJ whole genome shotgun (WGS) entry which is preliminary data.</text>
</comment>
<keyword evidence="3" id="KW-0964">Secreted</keyword>
<keyword evidence="10" id="KW-1185">Reference proteome</keyword>
<evidence type="ECO:0000256" key="4">
    <source>
        <dbReference type="ARBA" id="ARBA00022523"/>
    </source>
</evidence>
<keyword evidence="4" id="KW-0052">Apoplast</keyword>
<dbReference type="EMBL" id="SDAM02000058">
    <property type="protein sequence ID" value="KAH6833432.1"/>
    <property type="molecule type" value="Genomic_DNA"/>
</dbReference>
<evidence type="ECO:0000313" key="10">
    <source>
        <dbReference type="Proteomes" id="UP001190926"/>
    </source>
</evidence>
<dbReference type="PROSITE" id="PS51277">
    <property type="entry name" value="BURP"/>
    <property type="match status" value="1"/>
</dbReference>
<keyword evidence="6" id="KW-0325">Glycoprotein</keyword>
<dbReference type="PANTHER" id="PTHR31458">
    <property type="entry name" value="POLYGALACTURONASE 1 BETA-LIKE PROTEIN 2"/>
    <property type="match status" value="1"/>
</dbReference>
<dbReference type="SMART" id="SM01045">
    <property type="entry name" value="BURP"/>
    <property type="match status" value="1"/>
</dbReference>
<evidence type="ECO:0000313" key="9">
    <source>
        <dbReference type="EMBL" id="KAH6833432.1"/>
    </source>
</evidence>
<dbReference type="Pfam" id="PF03181">
    <property type="entry name" value="BURP"/>
    <property type="match status" value="1"/>
</dbReference>
<sequence>MAHLFTSSLFPFSIFLYFSFIASSFSDKHSSTFASTQTRFWSENVKNEMPAAISTKLSPLTKLDSDYYTKTISQINFKADTKFCSLAKLACWASASSPSLQAKIYKIYAAKHSKPTPSLENIDPFSFFRSSNLKQGDTIHLSSLQESLAQRAFLPPQIASKLSLTLKSVTQFFPHSSKEAIETTLSYCSSAAIKGEFKSCPKSLEEMINFSKITLGASKLLALTSKNTAGSDKMLVIEKVKQFNAEKIVGCHEIFLPFATYYCHSLPSSRIYAVDLIEPTTRTPVNTALAVCHMDTSSWPEEHVAFKILKFGPGQGEACHWMNEIDLAWINADVDNI</sequence>
<keyword evidence="5 7" id="KW-0732">Signal</keyword>
<evidence type="ECO:0000256" key="5">
    <source>
        <dbReference type="ARBA" id="ARBA00022729"/>
    </source>
</evidence>
<accession>A0AAD4JGM1</accession>
<evidence type="ECO:0000256" key="6">
    <source>
        <dbReference type="ARBA" id="ARBA00023180"/>
    </source>
</evidence>
<reference evidence="9 10" key="1">
    <citation type="journal article" date="2021" name="Nat. Commun.">
        <title>Incipient diploidization of the medicinal plant Perilla within 10,000 years.</title>
        <authorList>
            <person name="Zhang Y."/>
            <person name="Shen Q."/>
            <person name="Leng L."/>
            <person name="Zhang D."/>
            <person name="Chen S."/>
            <person name="Shi Y."/>
            <person name="Ning Z."/>
            <person name="Chen S."/>
        </authorList>
    </citation>
    <scope>NUCLEOTIDE SEQUENCE [LARGE SCALE GENOMIC DNA]</scope>
    <source>
        <strain evidence="10">cv. PC099</strain>
    </source>
</reference>